<dbReference type="PANTHER" id="PTHR42998:SF1">
    <property type="entry name" value="TYPE I RESTRICTION ENZYME HINDI METHYLASE SUBUNIT"/>
    <property type="match status" value="1"/>
</dbReference>
<dbReference type="OrthoDB" id="9784823at2"/>
<protein>
    <recommendedName>
        <fullName evidence="2">site-specific DNA-methyltransferase (adenine-specific)</fullName>
        <ecNumber evidence="2">2.1.1.72</ecNumber>
    </recommendedName>
</protein>
<evidence type="ECO:0000256" key="5">
    <source>
        <dbReference type="ARBA" id="ARBA00022691"/>
    </source>
</evidence>
<dbReference type="EC" id="2.1.1.72" evidence="2"/>
<dbReference type="PANTHER" id="PTHR42998">
    <property type="entry name" value="TYPE I RESTRICTION ENZYME HINDVIIP M PROTEIN-RELATED"/>
    <property type="match status" value="1"/>
</dbReference>
<dbReference type="AlphaFoldDB" id="A0A437RC90"/>
<feature type="domain" description="DNA methylase adenine-specific" evidence="8">
    <location>
        <begin position="165"/>
        <end position="491"/>
    </location>
</feature>
<dbReference type="GO" id="GO:0003677">
    <property type="term" value="F:DNA binding"/>
    <property type="evidence" value="ECO:0007669"/>
    <property type="project" value="InterPro"/>
</dbReference>
<comment type="similarity">
    <text evidence="1">Belongs to the N(4)/N(6)-methyltransferase family.</text>
</comment>
<keyword evidence="6" id="KW-0680">Restriction system</keyword>
<evidence type="ECO:0000259" key="9">
    <source>
        <dbReference type="Pfam" id="PF12161"/>
    </source>
</evidence>
<comment type="catalytic activity">
    <reaction evidence="7">
        <text>a 2'-deoxyadenosine in DNA + S-adenosyl-L-methionine = an N(6)-methyl-2'-deoxyadenosine in DNA + S-adenosyl-L-homocysteine + H(+)</text>
        <dbReference type="Rhea" id="RHEA:15197"/>
        <dbReference type="Rhea" id="RHEA-COMP:12418"/>
        <dbReference type="Rhea" id="RHEA-COMP:12419"/>
        <dbReference type="ChEBI" id="CHEBI:15378"/>
        <dbReference type="ChEBI" id="CHEBI:57856"/>
        <dbReference type="ChEBI" id="CHEBI:59789"/>
        <dbReference type="ChEBI" id="CHEBI:90615"/>
        <dbReference type="ChEBI" id="CHEBI:90616"/>
        <dbReference type="EC" id="2.1.1.72"/>
    </reaction>
</comment>
<dbReference type="GO" id="GO:0009307">
    <property type="term" value="P:DNA restriction-modification system"/>
    <property type="evidence" value="ECO:0007669"/>
    <property type="project" value="UniProtKB-KW"/>
</dbReference>
<keyword evidence="11" id="KW-1185">Reference proteome</keyword>
<keyword evidence="5" id="KW-0949">S-adenosyl-L-methionine</keyword>
<dbReference type="InterPro" id="IPR003356">
    <property type="entry name" value="DNA_methylase_A-5"/>
</dbReference>
<proteinExistence type="inferred from homology"/>
<dbReference type="Pfam" id="PF12161">
    <property type="entry name" value="HsdM_N"/>
    <property type="match status" value="1"/>
</dbReference>
<name>A0A437RC90_9BURK</name>
<dbReference type="Pfam" id="PF02384">
    <property type="entry name" value="N6_Mtase"/>
    <property type="match status" value="1"/>
</dbReference>
<dbReference type="InterPro" id="IPR022749">
    <property type="entry name" value="D12N6_MeTrfase_N"/>
</dbReference>
<dbReference type="EMBL" id="SACR01000005">
    <property type="protein sequence ID" value="RVU44303.1"/>
    <property type="molecule type" value="Genomic_DNA"/>
</dbReference>
<evidence type="ECO:0000256" key="3">
    <source>
        <dbReference type="ARBA" id="ARBA00022603"/>
    </source>
</evidence>
<organism evidence="10 11">
    <name type="scientific">Rubrivivax rivuli</name>
    <dbReference type="NCBI Taxonomy" id="1862385"/>
    <lineage>
        <taxon>Bacteria</taxon>
        <taxon>Pseudomonadati</taxon>
        <taxon>Pseudomonadota</taxon>
        <taxon>Betaproteobacteria</taxon>
        <taxon>Burkholderiales</taxon>
        <taxon>Sphaerotilaceae</taxon>
        <taxon>Rubrivivax</taxon>
    </lineage>
</organism>
<dbReference type="GO" id="GO:0032259">
    <property type="term" value="P:methylation"/>
    <property type="evidence" value="ECO:0007669"/>
    <property type="project" value="UniProtKB-KW"/>
</dbReference>
<accession>A0A437RC90</accession>
<dbReference type="GO" id="GO:0009007">
    <property type="term" value="F:site-specific DNA-methyltransferase (adenine-specific) activity"/>
    <property type="evidence" value="ECO:0007669"/>
    <property type="project" value="UniProtKB-EC"/>
</dbReference>
<dbReference type="SUPFAM" id="SSF53335">
    <property type="entry name" value="S-adenosyl-L-methionine-dependent methyltransferases"/>
    <property type="match status" value="1"/>
</dbReference>
<evidence type="ECO:0000256" key="7">
    <source>
        <dbReference type="ARBA" id="ARBA00047942"/>
    </source>
</evidence>
<evidence type="ECO:0000313" key="10">
    <source>
        <dbReference type="EMBL" id="RVU44303.1"/>
    </source>
</evidence>
<keyword evidence="3 10" id="KW-0489">Methyltransferase</keyword>
<evidence type="ECO:0000256" key="1">
    <source>
        <dbReference type="ARBA" id="ARBA00006594"/>
    </source>
</evidence>
<evidence type="ECO:0000259" key="8">
    <source>
        <dbReference type="Pfam" id="PF02384"/>
    </source>
</evidence>
<evidence type="ECO:0000256" key="4">
    <source>
        <dbReference type="ARBA" id="ARBA00022679"/>
    </source>
</evidence>
<dbReference type="PRINTS" id="PR00507">
    <property type="entry name" value="N12N6MTFRASE"/>
</dbReference>
<dbReference type="RefSeq" id="WP_128229851.1">
    <property type="nucleotide sequence ID" value="NZ_SACR01000005.1"/>
</dbReference>
<sequence>MTNEELKRTLWDAANKLRGSVSAAEYKYPVLGLVFLKYVSDMFDAQAAVIRRRLADPKSDLYVDDAATRAEIEPTFTADKTFYDQDNVFWVPPTAHFSALLKQATDVELPQKLDVAMGEIEAENASLKGVLYREFSRLALAEGKLGELMGIVARLKFDPEQHGSLDVFGEVYEYFLGEFALTEGAKAGEFYTPKSVVNLLVEILAPFKGTIYDPACGSGGMFVQSARFKDAHQKTLGKKGDLAIHGQELMAQTRRLCLMNLAVHGLDGDIGQTYGSTFTNDQHKTLRADYILANPPFNIKDWDGDKLKGDPRWVYGPPPEGNANFAWLQHMLARLSSRGRAGIVLANGSMSSQQSGEGDIRKAMVEADVVECMVALPPQLFSNTQIPACLWFLAATKRAGVGGSIDRRKQVLFIDARKAVSGRISRTQVEFTDADLHKIALTYHRWRGSDFSDGGAYTDEAGFCKSVRLEEIRQHAHVMTPGRYVGAQVADDDEEAFTEKMDRLTALLAEQLARGAELDAKIREKLGALGYAV</sequence>
<dbReference type="InterPro" id="IPR029063">
    <property type="entry name" value="SAM-dependent_MTases_sf"/>
</dbReference>
<dbReference type="InterPro" id="IPR038333">
    <property type="entry name" value="T1MK-like_N_sf"/>
</dbReference>
<dbReference type="Gene3D" id="3.40.50.150">
    <property type="entry name" value="Vaccinia Virus protein VP39"/>
    <property type="match status" value="1"/>
</dbReference>
<evidence type="ECO:0000256" key="2">
    <source>
        <dbReference type="ARBA" id="ARBA00011900"/>
    </source>
</evidence>
<feature type="domain" description="N6 adenine-specific DNA methyltransferase N-terminal" evidence="9">
    <location>
        <begin position="6"/>
        <end position="137"/>
    </location>
</feature>
<keyword evidence="4 10" id="KW-0808">Transferase</keyword>
<reference evidence="10 11" key="1">
    <citation type="submission" date="2019-01" db="EMBL/GenBank/DDBJ databases">
        <authorList>
            <person name="Chen W.-M."/>
        </authorList>
    </citation>
    <scope>NUCLEOTIDE SEQUENCE [LARGE SCALE GENOMIC DNA]</scope>
    <source>
        <strain evidence="10 11">KYPY4</strain>
    </source>
</reference>
<dbReference type="Proteomes" id="UP000285575">
    <property type="component" value="Unassembled WGS sequence"/>
</dbReference>
<dbReference type="GO" id="GO:0008170">
    <property type="term" value="F:N-methyltransferase activity"/>
    <property type="evidence" value="ECO:0007669"/>
    <property type="project" value="InterPro"/>
</dbReference>
<evidence type="ECO:0000313" key="11">
    <source>
        <dbReference type="Proteomes" id="UP000285575"/>
    </source>
</evidence>
<gene>
    <name evidence="10" type="ORF">EOE66_16615</name>
</gene>
<comment type="caution">
    <text evidence="10">The sequence shown here is derived from an EMBL/GenBank/DDBJ whole genome shotgun (WGS) entry which is preliminary data.</text>
</comment>
<evidence type="ECO:0000256" key="6">
    <source>
        <dbReference type="ARBA" id="ARBA00022747"/>
    </source>
</evidence>
<dbReference type="Gene3D" id="1.20.1260.30">
    <property type="match status" value="1"/>
</dbReference>
<dbReference type="InterPro" id="IPR052916">
    <property type="entry name" value="Type-I_RE_MTase_Subunit"/>
</dbReference>